<dbReference type="SUPFAM" id="SSF56801">
    <property type="entry name" value="Acetyl-CoA synthetase-like"/>
    <property type="match status" value="1"/>
</dbReference>
<dbReference type="Gene3D" id="3.40.50.980">
    <property type="match status" value="2"/>
</dbReference>
<dbReference type="InterPro" id="IPR036412">
    <property type="entry name" value="HAD-like_sf"/>
</dbReference>
<dbReference type="SUPFAM" id="SSF53901">
    <property type="entry name" value="Thiolase-like"/>
    <property type="match status" value="1"/>
</dbReference>
<dbReference type="Gene3D" id="3.30.559.30">
    <property type="entry name" value="Nonribosomal peptide synthetase, condensation domain"/>
    <property type="match status" value="3"/>
</dbReference>
<evidence type="ECO:0000256" key="5">
    <source>
        <dbReference type="ARBA" id="ARBA00022679"/>
    </source>
</evidence>
<dbReference type="GO" id="GO:0044550">
    <property type="term" value="P:secondary metabolite biosynthetic process"/>
    <property type="evidence" value="ECO:0007669"/>
    <property type="project" value="UniProtKB-ARBA"/>
</dbReference>
<feature type="compositionally biased region" description="Acidic residues" evidence="9">
    <location>
        <begin position="7"/>
        <end position="18"/>
    </location>
</feature>
<dbReference type="InterPro" id="IPR018201">
    <property type="entry name" value="Ketoacyl_synth_AS"/>
</dbReference>
<dbReference type="GO" id="GO:0006633">
    <property type="term" value="P:fatty acid biosynthetic process"/>
    <property type="evidence" value="ECO:0007669"/>
    <property type="project" value="InterPro"/>
</dbReference>
<dbReference type="Gene3D" id="1.10.1240.100">
    <property type="match status" value="1"/>
</dbReference>
<keyword evidence="7" id="KW-0045">Antibiotic biosynthesis</keyword>
<dbReference type="Gene3D" id="3.40.47.10">
    <property type="match status" value="1"/>
</dbReference>
<dbReference type="Gene3D" id="3.30.300.30">
    <property type="match status" value="1"/>
</dbReference>
<dbReference type="Pfam" id="PF00550">
    <property type="entry name" value="PP-binding"/>
    <property type="match status" value="3"/>
</dbReference>
<dbReference type="InterPro" id="IPR020845">
    <property type="entry name" value="AMP-binding_CS"/>
</dbReference>
<evidence type="ECO:0000256" key="9">
    <source>
        <dbReference type="SAM" id="MobiDB-lite"/>
    </source>
</evidence>
<feature type="domain" description="Carrier" evidence="10">
    <location>
        <begin position="1916"/>
        <end position="1991"/>
    </location>
</feature>
<dbReference type="Pfam" id="PF13193">
    <property type="entry name" value="AMP-binding_C"/>
    <property type="match status" value="1"/>
</dbReference>
<dbReference type="PROSITE" id="PS00606">
    <property type="entry name" value="KS3_1"/>
    <property type="match status" value="1"/>
</dbReference>
<dbReference type="SUPFAM" id="SSF47336">
    <property type="entry name" value="ACP-like"/>
    <property type="match status" value="3"/>
</dbReference>
<dbReference type="InterPro" id="IPR045851">
    <property type="entry name" value="AMP-bd_C_sf"/>
</dbReference>
<dbReference type="Pfam" id="PF22621">
    <property type="entry name" value="CurL-like_PKS_C"/>
    <property type="match status" value="1"/>
</dbReference>
<protein>
    <submittedName>
        <fullName evidence="12">HAD superfamily phosphatase (TIGR01681 family)/FkbH-like protein/amino acid adenylation domain-containing protein</fullName>
    </submittedName>
</protein>
<dbReference type="Pfam" id="PF00501">
    <property type="entry name" value="AMP-binding"/>
    <property type="match status" value="1"/>
</dbReference>
<dbReference type="InterPro" id="IPR014030">
    <property type="entry name" value="Ketoacyl_synth_N"/>
</dbReference>
<dbReference type="InterPro" id="IPR010071">
    <property type="entry name" value="AA_adenyl_dom"/>
</dbReference>
<dbReference type="SUPFAM" id="SSF52777">
    <property type="entry name" value="CoA-dependent acyltransferases"/>
    <property type="match status" value="6"/>
</dbReference>
<dbReference type="Gene3D" id="1.10.1200.10">
    <property type="entry name" value="ACP-like"/>
    <property type="match status" value="3"/>
</dbReference>
<dbReference type="FunFam" id="3.40.50.980:FF:000002">
    <property type="entry name" value="Enterobactin synthetase component F"/>
    <property type="match status" value="1"/>
</dbReference>
<dbReference type="NCBIfam" id="TIGR01733">
    <property type="entry name" value="AA-adenyl-dom"/>
    <property type="match status" value="1"/>
</dbReference>
<feature type="compositionally biased region" description="Low complexity" evidence="9">
    <location>
        <begin position="780"/>
        <end position="791"/>
    </location>
</feature>
<name>A0A5S5CLQ3_9BACL</name>
<dbReference type="PROSITE" id="PS00012">
    <property type="entry name" value="PHOSPHOPANTETHEINE"/>
    <property type="match status" value="2"/>
</dbReference>
<keyword evidence="6" id="KW-0677">Repeat</keyword>
<dbReference type="OrthoDB" id="9765680at2"/>
<dbReference type="FunFam" id="1.10.1200.10:FF:000005">
    <property type="entry name" value="Nonribosomal peptide synthetase 1"/>
    <property type="match status" value="1"/>
</dbReference>
<dbReference type="GO" id="GO:0004315">
    <property type="term" value="F:3-oxoacyl-[acyl-carrier-protein] synthase activity"/>
    <property type="evidence" value="ECO:0007669"/>
    <property type="project" value="InterPro"/>
</dbReference>
<feature type="domain" description="Carrier" evidence="10">
    <location>
        <begin position="684"/>
        <end position="759"/>
    </location>
</feature>
<dbReference type="Gene3D" id="2.30.38.10">
    <property type="entry name" value="Luciferase, Domain 3"/>
    <property type="match status" value="1"/>
</dbReference>
<sequence length="3542" mass="389758">MQQTAWWEEDDVPFEPEEASVNAEPSGVMEEDSGRDIAIIGMAAHLPGAEDVRQFWERLMSAYDAVGPFPDSRRGDAASMLAGTKLPKGKVSYYDGAYLDEIDRFDHRFFRISPKEAALMSPNQRLWLETAWSAIEDAGYGGRRLQGSRTGVYVGYNGDAFHDYKRLIAERDPAALSTAIPGNLSSIVAGRLSYLLDLKGPAMTVDTACSSSLLALHLALQALRGGECEMALVGGVKTYLLPVDMGIRIGIESIDFRARTFDESSDGTGGGEGAGAVLLKPLGRALRDRDAIYAVIKGSAANQDGASVGITAPNVLAQEEVIARAWQDAAIDPETVGYIEAHGTGTRLGDPIEIAGMTQAFRRYTDRRQFCAVGSVKTNFGHLDTAAGIIGLIKTALSLHRGTLPPMLHFREPNQAIPFADSPVYVNDLPREWHRQDGQPRRAGISSFGMSGTNVHAVLEEAPAAEHSLVEEPEGAGGDSLRVLTLSAKSEAALRRLAERYVRLLEEEDPGRIRLRDLCYTANTGRGHYDYRAAIAADSIGELADKLRSLAEALAAAQASGEGEFACRSMAPGVWIGRPDGAEAAAYTEEDMMALTSEQLCRAYASGVSWDWEPLYRESDCRRVHLPAYPFERTRCWVEESAGDGDYLLPLDWADADYASDHSAPSAAGEPERAPVRLTGRSSVNYSATERLVADAWARVLGFAEIGVRDHYYELGGDSILALQIAERLSGRLGRQIQVAELLGYPTIETLSAHLDESNRLASAASSAAINDAEAEETTAESNAGSASESASVAAGIEHPLSRSQLRLFLASQQSDADLRFHMPLAYVIDGPMDAERLRAAFIRLATRHESLRTTFGWSDEGEPVQLVHPHPVVDVEQTQSAAEADWADCAAAFIRPFDVSRLPLFRVGIATASPERHLMLLDTHHLIADGASLALLLQELTVLYSGRALPSAAADYRDYVNWQREQADSSSMLRQRAYWLEEALAGTLPQLRLPLDRPRPKTRTGQGKTYRFTMEAETAESLRELAKRRQASLHTVLFSLYALLLNRYTGQDDLIIGSLVNGREQAEFRRTIGLFINFLPVRIRAREEMTLAELMEEVGRKTAEAYAHGEFPYDEMAAAVDAGANRSRNPLYDAMLVYHNHAAGSERFEAGGLTFSEYPLERHSSALDVKLDLFPGADGTLRGVIEYDSTLFREETVARMAGHYCHLASLAPTAADTPLNRIELFESEEAAELESRRQFNDETAADPMRRLAVRVASTFTAEPIAKPLQHWLSSFGYAPEVTFAPYNQIFQQLLADANTEQRPAGGATVVLVRPEDWLAAGIEPEEGLTLLEDDFERLFTLLGNRLDQGPQLVAIMPFDRNGPLRGMEQEAAQAWYGRVLTLAAASPDVRLLDMANSAVRYRVRDIEDPVAFEEGRIPYTDSYFAAIGTEVARALVGWHGHPFKVIVVDADHTLWRGVIGEDGASGLAVSPPFAAFQRLLLRKRSEGHLLALCSKNNEADLWEAFDQHPDMVLRKEHFAAWRVNWQPKSANIRELAEELNLGLDSFLFVDDNAAECLAMMSACPEVLTLKLPEEREIPAFLEHVWAWDRLRVTEEDRMRATGYDAERKRRSAANAGETLEKYLQSLELKVGMRPIETEEMERAAQLTARTNQFNLNGIRRTEADIRGYLQTDSSRVWMVEAADRYGEYGRIGLVAADIQGEALVLRQFLLSCRVLGRGVEQAVSAGLKRIAIENGCTELRAAFRPTAKNIPFERFLTEAGWKSFGAPMNGEDAIENLSSADGFAASCYILLSDVPDVPAHIEFSEGVRLGADEAYSETAAANGGQRQGTALAAAKRSAAPESTLDEAVRAAINADEDNPFSEQPYDWVVPYEYEALLLHRAYALPLRYADAAAIASIPSLEASNAGGHAKLPYEPPVNETEAGLAELWAKLLNGGPYSRNDHFFDCGGNSLQAASLVSRVVRTFGVRLSMMDLFEHARLKQMAELVANSRETSASSGEAAKIRTAPEAESYVVSSAQRRMYFLQQFDPASTAYNIPTVLRLDGALDRSRLRMAFRQLAERHEALRTCFAMRNGEPHQLIYSEAVVDIEERETSGDEPLREAIRAFVRPFDLDRGPLFRAGLFSASDREQTLVFDIHHIVADGVSVNVLLDDFMALYAGRELPPLKLHYKDYAAWQREVQGSGGYEEALDGWLRRFEGSIPKLELPVDRTRPAVRSQQGAQLVIKLGKEQAHAIARLAQQAGATPFMVLLAAYAAWLMRLSRQTELVIGTPVAGRSLPETERMVGVFVNPLPMRLTVEPGQTFGQLLASVKEEVLQALDRQDAPFEELVDRLGMARDTSRSPLYDAMFSMLNMAHGDLSAAAMRVEPVPFDFGVSQFDIGLSAIEEEDGLTLTVQYATGIFLTETMRHWADAFLTIMNGVVRDPGAKLADIDLMTDEEREVVVEKFNATQAPFPDELTVPDIYRVQAERTPDRIAAVFDDGESLTYRELDARAKQVALALLEGGLSPEEPVGLMAERSSAMLAGMLGILMAGGAYVPLPPSFPADRLRYMAEDYGLCVVCAQREWLPLAEQAAPDAQRIDLDDARLREAASLTPSSVEAGLAKPEGLAYILYTSGSTGRPKGVMIRHRSVVNRLNWMQRAYPLGAGDVILQKTPYSFDVSVWELFWWMQAGASVAFLPPDAEKDPAAIAEAIAKHGITTMHFVPSMLAAFLEAMQHEPPAELRERLGTLKRVFASGEALHRSHVDRFYALFRSLGLTDAKLINLYGPTEATVDVTVHECEAESELDFVPIGRPIDNTSLYVIGEGGLAQPIGVPGELCIAGVQVAAGYVNRPGLTAEKFVPHPYAPGEVIYRTGDLARWMTDGQLQYLGRIDDQVKIRGYRIELGEIERTLLLHEAISEAVVTVRDDGRGGQRLVGYAVADRACSASELRKHCGERLPSYMIPEAFVQLEAMPLTASGKADRKSLPEPELEPSPGTAYVAPRTKKEAKLAVLWAALLDRERVGAEDNFFELGGHSLKAAALTAAIQSQFGIRLPLKAVFQHPTVRELSAYMQAGSMEAAPASIPRAEPKPYYPATSAQVQMLLDDNRSPESLLYHIPTALELRGRLDTDKLSAALGKLIERHEALRLTFAQAEGVISQVVHERIDTPLEMIAPADFFGSDTSENEADAALRWLKPFDTANGPLFRVCVVPRGEDRHLLLFDIHHAVSDGTSIALLLSELISLYEDRVLPPVRAQITDYSEWLARSLTAEERERKRAYWLNRFEEAVPALAWPTPKGREALADPSTRAEVGRHRFTLTGERYEALIRLAQDAGATLSMALFAAYQALLGHWCATGDVVTGVPTAGRSHPDLARTAGLLLQTLAIRNRPRPALAFADWLSEVKESMLQAFDHAGLTTEEMIELLDDRGRIRPDPTRHPLFDTMFVMQNMDIPPARSGDLSWETLDYRFTGAKLDLVLEAAERGGGLDLVFEYRSRLFPEEMIARMAENVLEMLEHAAAEPQATLGALTGTLPSVVPVVAKLAPAPMAAKEDVDVAGLFAEDFSF</sequence>
<dbReference type="InterPro" id="IPR000873">
    <property type="entry name" value="AMP-dep_synth/lig_dom"/>
</dbReference>
<gene>
    <name evidence="12" type="ORF">BCM02_101436</name>
</gene>
<accession>A0A5S5CLQ3</accession>
<dbReference type="Pfam" id="PF00668">
    <property type="entry name" value="Condensation"/>
    <property type="match status" value="3"/>
</dbReference>
<dbReference type="Pfam" id="PF00109">
    <property type="entry name" value="ketoacyl-synt"/>
    <property type="match status" value="1"/>
</dbReference>
<comment type="similarity">
    <text evidence="2">Belongs to the ATP-dependent AMP-binding enzyme family.</text>
</comment>
<dbReference type="Proteomes" id="UP000323257">
    <property type="component" value="Unassembled WGS sequence"/>
</dbReference>
<dbReference type="SMART" id="SM00823">
    <property type="entry name" value="PKS_PP"/>
    <property type="match status" value="3"/>
</dbReference>
<evidence type="ECO:0000313" key="13">
    <source>
        <dbReference type="Proteomes" id="UP000323257"/>
    </source>
</evidence>
<dbReference type="FunFam" id="3.30.300.30:FF:000010">
    <property type="entry name" value="Enterobactin synthetase component F"/>
    <property type="match status" value="1"/>
</dbReference>
<evidence type="ECO:0000256" key="3">
    <source>
        <dbReference type="ARBA" id="ARBA00022450"/>
    </source>
</evidence>
<keyword evidence="8" id="KW-0511">Multifunctional enzyme</keyword>
<dbReference type="PANTHER" id="PTHR45527:SF1">
    <property type="entry name" value="FATTY ACID SYNTHASE"/>
    <property type="match status" value="1"/>
</dbReference>
<keyword evidence="3" id="KW-0596">Phosphopantetheine</keyword>
<dbReference type="GO" id="GO:0043041">
    <property type="term" value="P:amino acid activation for nonribosomal peptide biosynthetic process"/>
    <property type="evidence" value="ECO:0007669"/>
    <property type="project" value="TreeGrafter"/>
</dbReference>
<dbReference type="SMART" id="SM00825">
    <property type="entry name" value="PKS_KS"/>
    <property type="match status" value="1"/>
</dbReference>
<comment type="cofactor">
    <cofactor evidence="1">
        <name>pantetheine 4'-phosphate</name>
        <dbReference type="ChEBI" id="CHEBI:47942"/>
    </cofactor>
</comment>
<dbReference type="EMBL" id="VNHS01000001">
    <property type="protein sequence ID" value="TYP79318.1"/>
    <property type="molecule type" value="Genomic_DNA"/>
</dbReference>
<comment type="caution">
    <text evidence="12">The sequence shown here is derived from an EMBL/GenBank/DDBJ whole genome shotgun (WGS) entry which is preliminary data.</text>
</comment>
<evidence type="ECO:0000259" key="10">
    <source>
        <dbReference type="PROSITE" id="PS50075"/>
    </source>
</evidence>
<dbReference type="GO" id="GO:0031177">
    <property type="term" value="F:phosphopantetheine binding"/>
    <property type="evidence" value="ECO:0007669"/>
    <property type="project" value="InterPro"/>
</dbReference>
<dbReference type="InterPro" id="IPR020806">
    <property type="entry name" value="PKS_PP-bd"/>
</dbReference>
<evidence type="ECO:0000256" key="1">
    <source>
        <dbReference type="ARBA" id="ARBA00001957"/>
    </source>
</evidence>
<evidence type="ECO:0000256" key="8">
    <source>
        <dbReference type="ARBA" id="ARBA00023268"/>
    </source>
</evidence>
<feature type="domain" description="Carrier" evidence="10">
    <location>
        <begin position="2980"/>
        <end position="3055"/>
    </location>
</feature>
<dbReference type="InterPro" id="IPR016039">
    <property type="entry name" value="Thiolase-like"/>
</dbReference>
<feature type="region of interest" description="Disordered" evidence="9">
    <location>
        <begin position="772"/>
        <end position="791"/>
    </location>
</feature>
<dbReference type="InterPro" id="IPR009081">
    <property type="entry name" value="PP-bd_ACP"/>
</dbReference>
<dbReference type="FunFam" id="3.40.50.12780:FF:000012">
    <property type="entry name" value="Non-ribosomal peptide synthetase"/>
    <property type="match status" value="1"/>
</dbReference>
<dbReference type="NCBIfam" id="TIGR01686">
    <property type="entry name" value="FkbH"/>
    <property type="match status" value="1"/>
</dbReference>
<dbReference type="InterPro" id="IPR010037">
    <property type="entry name" value="FkbH_domain"/>
</dbReference>
<evidence type="ECO:0000256" key="2">
    <source>
        <dbReference type="ARBA" id="ARBA00006432"/>
    </source>
</evidence>
<feature type="region of interest" description="Disordered" evidence="9">
    <location>
        <begin position="1"/>
        <end position="29"/>
    </location>
</feature>
<dbReference type="InterPro" id="IPR036736">
    <property type="entry name" value="ACP-like_sf"/>
</dbReference>
<dbReference type="Pfam" id="PF02801">
    <property type="entry name" value="Ketoacyl-synt_C"/>
    <property type="match status" value="1"/>
</dbReference>
<dbReference type="PROSITE" id="PS00455">
    <property type="entry name" value="AMP_BINDING"/>
    <property type="match status" value="1"/>
</dbReference>
<feature type="region of interest" description="Disordered" evidence="9">
    <location>
        <begin position="2957"/>
        <end position="2977"/>
    </location>
</feature>
<dbReference type="RefSeq" id="WP_148927391.1">
    <property type="nucleotide sequence ID" value="NZ_VNHS01000001.1"/>
</dbReference>
<dbReference type="GO" id="GO:0005737">
    <property type="term" value="C:cytoplasm"/>
    <property type="evidence" value="ECO:0007669"/>
    <property type="project" value="TreeGrafter"/>
</dbReference>
<dbReference type="InterPro" id="IPR020841">
    <property type="entry name" value="PKS_Beta-ketoAc_synthase_dom"/>
</dbReference>
<dbReference type="InterPro" id="IPR006162">
    <property type="entry name" value="Ppantetheine_attach_site"/>
</dbReference>
<organism evidence="12 13">
    <name type="scientific">Paenibacillus methanolicus</name>
    <dbReference type="NCBI Taxonomy" id="582686"/>
    <lineage>
        <taxon>Bacteria</taxon>
        <taxon>Bacillati</taxon>
        <taxon>Bacillota</taxon>
        <taxon>Bacilli</taxon>
        <taxon>Bacillales</taxon>
        <taxon>Paenibacillaceae</taxon>
        <taxon>Paenibacillus</taxon>
    </lineage>
</organism>
<evidence type="ECO:0000259" key="11">
    <source>
        <dbReference type="PROSITE" id="PS52004"/>
    </source>
</evidence>
<dbReference type="InterPro" id="IPR023214">
    <property type="entry name" value="HAD_sf"/>
</dbReference>
<reference evidence="12 13" key="1">
    <citation type="submission" date="2019-07" db="EMBL/GenBank/DDBJ databases">
        <title>Genomic Encyclopedia of Type Strains, Phase III (KMG-III): the genomes of soil and plant-associated and newly described type strains.</title>
        <authorList>
            <person name="Whitman W."/>
        </authorList>
    </citation>
    <scope>NUCLEOTIDE SEQUENCE [LARGE SCALE GENOMIC DNA]</scope>
    <source>
        <strain evidence="12 13">BL24</strain>
    </source>
</reference>
<dbReference type="Gene3D" id="3.40.50.1110">
    <property type="entry name" value="SGNH hydrolase"/>
    <property type="match status" value="1"/>
</dbReference>
<dbReference type="FunFam" id="3.40.50.980:FF:000001">
    <property type="entry name" value="Non-ribosomal peptide synthetase"/>
    <property type="match status" value="1"/>
</dbReference>
<keyword evidence="4" id="KW-0597">Phosphoprotein</keyword>
<dbReference type="Gene3D" id="3.40.50.1000">
    <property type="entry name" value="HAD superfamily/HAD-like"/>
    <property type="match status" value="1"/>
</dbReference>
<dbReference type="CDD" id="cd00833">
    <property type="entry name" value="PKS"/>
    <property type="match status" value="1"/>
</dbReference>
<dbReference type="InterPro" id="IPR010033">
    <property type="entry name" value="HAD_SF_ppase_IIIC"/>
</dbReference>
<evidence type="ECO:0000256" key="7">
    <source>
        <dbReference type="ARBA" id="ARBA00023194"/>
    </source>
</evidence>
<evidence type="ECO:0000256" key="4">
    <source>
        <dbReference type="ARBA" id="ARBA00022553"/>
    </source>
</evidence>
<feature type="domain" description="Ketosynthase family 3 (KS3)" evidence="11">
    <location>
        <begin position="34"/>
        <end position="461"/>
    </location>
</feature>
<proteinExistence type="inferred from homology"/>
<dbReference type="CDD" id="cd05930">
    <property type="entry name" value="A_NRPS"/>
    <property type="match status" value="1"/>
</dbReference>
<dbReference type="InterPro" id="IPR014031">
    <property type="entry name" value="Ketoacyl_synth_C"/>
</dbReference>
<dbReference type="PROSITE" id="PS50075">
    <property type="entry name" value="CARRIER"/>
    <property type="match status" value="3"/>
</dbReference>
<dbReference type="PANTHER" id="PTHR45527">
    <property type="entry name" value="NONRIBOSOMAL PEPTIDE SYNTHETASE"/>
    <property type="match status" value="1"/>
</dbReference>
<dbReference type="InterPro" id="IPR023213">
    <property type="entry name" value="CAT-like_dom_sf"/>
</dbReference>
<dbReference type="InterPro" id="IPR025110">
    <property type="entry name" value="AMP-bd_C"/>
</dbReference>
<dbReference type="GO" id="GO:0017000">
    <property type="term" value="P:antibiotic biosynthetic process"/>
    <property type="evidence" value="ECO:0007669"/>
    <property type="project" value="UniProtKB-KW"/>
</dbReference>
<dbReference type="InterPro" id="IPR001242">
    <property type="entry name" value="Condensation_dom"/>
</dbReference>
<evidence type="ECO:0000313" key="12">
    <source>
        <dbReference type="EMBL" id="TYP79318.1"/>
    </source>
</evidence>
<dbReference type="Gene3D" id="3.30.559.10">
    <property type="entry name" value="Chloramphenicol acetyltransferase-like domain"/>
    <property type="match status" value="3"/>
</dbReference>
<dbReference type="InterPro" id="IPR036514">
    <property type="entry name" value="SGNH_hydro_sf"/>
</dbReference>
<dbReference type="CDD" id="cd19531">
    <property type="entry name" value="LCL_NRPS-like"/>
    <property type="match status" value="3"/>
</dbReference>
<dbReference type="SUPFAM" id="SSF56784">
    <property type="entry name" value="HAD-like"/>
    <property type="match status" value="1"/>
</dbReference>
<dbReference type="PROSITE" id="PS52004">
    <property type="entry name" value="KS3_2"/>
    <property type="match status" value="1"/>
</dbReference>
<evidence type="ECO:0000256" key="6">
    <source>
        <dbReference type="ARBA" id="ARBA00022737"/>
    </source>
</evidence>
<keyword evidence="5" id="KW-0808">Transferase</keyword>
<dbReference type="NCBIfam" id="TIGR01681">
    <property type="entry name" value="HAD-SF-IIIC"/>
    <property type="match status" value="1"/>
</dbReference>
<keyword evidence="13" id="KW-1185">Reference proteome</keyword>